<accession>A0AAN7NMN7</accession>
<dbReference type="EMBL" id="JAUNZN010000001">
    <property type="protein sequence ID" value="KAK4828780.1"/>
    <property type="molecule type" value="Genomic_DNA"/>
</dbReference>
<keyword evidence="3" id="KW-1185">Reference proteome</keyword>
<protein>
    <submittedName>
        <fullName evidence="2">Uncharacterized protein</fullName>
    </submittedName>
</protein>
<organism evidence="2 3">
    <name type="scientific">Mycteria americana</name>
    <name type="common">Wood stork</name>
    <dbReference type="NCBI Taxonomy" id="33587"/>
    <lineage>
        <taxon>Eukaryota</taxon>
        <taxon>Metazoa</taxon>
        <taxon>Chordata</taxon>
        <taxon>Craniata</taxon>
        <taxon>Vertebrata</taxon>
        <taxon>Euteleostomi</taxon>
        <taxon>Archelosauria</taxon>
        <taxon>Archosauria</taxon>
        <taxon>Dinosauria</taxon>
        <taxon>Saurischia</taxon>
        <taxon>Theropoda</taxon>
        <taxon>Coelurosauria</taxon>
        <taxon>Aves</taxon>
        <taxon>Neognathae</taxon>
        <taxon>Neoaves</taxon>
        <taxon>Aequornithes</taxon>
        <taxon>Ciconiiformes</taxon>
        <taxon>Ciconiidae</taxon>
        <taxon>Mycteria</taxon>
    </lineage>
</organism>
<gene>
    <name evidence="2" type="ORF">QYF61_000805</name>
</gene>
<proteinExistence type="predicted"/>
<feature type="region of interest" description="Disordered" evidence="1">
    <location>
        <begin position="1"/>
        <end position="25"/>
    </location>
</feature>
<evidence type="ECO:0000313" key="3">
    <source>
        <dbReference type="Proteomes" id="UP001333110"/>
    </source>
</evidence>
<feature type="compositionally biased region" description="Polar residues" evidence="1">
    <location>
        <begin position="1"/>
        <end position="11"/>
    </location>
</feature>
<reference evidence="2 3" key="1">
    <citation type="journal article" date="2023" name="J. Hered.">
        <title>Chromosome-level genome of the wood stork (Mycteria americana) provides insight into avian chromosome evolution.</title>
        <authorList>
            <person name="Flamio R. Jr."/>
            <person name="Ramstad K.M."/>
        </authorList>
    </citation>
    <scope>NUCLEOTIDE SEQUENCE [LARGE SCALE GENOMIC DNA]</scope>
    <source>
        <strain evidence="2">JAX WOST 10</strain>
    </source>
</reference>
<comment type="caution">
    <text evidence="2">The sequence shown here is derived from an EMBL/GenBank/DDBJ whole genome shotgun (WGS) entry which is preliminary data.</text>
</comment>
<sequence>MPGVSTTSPIGTKQKAIYKKGPKAPSTSLLMSPNWVVRWTCQKGHPSYRDLDRLEEWASKICMKFNKDKCKILHRGQHKQRAQYRLGSVWLGSTLLKGTWGSWWTTS</sequence>
<name>A0AAN7NMN7_MYCAM</name>
<dbReference type="AlphaFoldDB" id="A0AAN7NMN7"/>
<dbReference type="Proteomes" id="UP001333110">
    <property type="component" value="Unassembled WGS sequence"/>
</dbReference>
<evidence type="ECO:0000256" key="1">
    <source>
        <dbReference type="SAM" id="MobiDB-lite"/>
    </source>
</evidence>
<evidence type="ECO:0000313" key="2">
    <source>
        <dbReference type="EMBL" id="KAK4828780.1"/>
    </source>
</evidence>